<dbReference type="HOGENOM" id="CLU_163135_3_1_5"/>
<dbReference type="KEGG" id="ngg:RG540_PA02300"/>
<evidence type="ECO:0000259" key="1">
    <source>
        <dbReference type="Pfam" id="PF21834"/>
    </source>
</evidence>
<dbReference type="Pfam" id="PF21834">
    <property type="entry name" value="DUF6894"/>
    <property type="match status" value="1"/>
</dbReference>
<dbReference type="RefSeq" id="WP_041364052.1">
    <property type="nucleotide sequence ID" value="NZ_HG938354.1"/>
</dbReference>
<keyword evidence="3" id="KW-1185">Reference proteome</keyword>
<feature type="domain" description="DUF6894" evidence="1">
    <location>
        <begin position="3"/>
        <end position="71"/>
    </location>
</feature>
<dbReference type="EMBL" id="HG938354">
    <property type="protein sequence ID" value="CDN50908.1"/>
    <property type="molecule type" value="Genomic_DNA"/>
</dbReference>
<evidence type="ECO:0000313" key="2">
    <source>
        <dbReference type="EMBL" id="CDN50908.1"/>
    </source>
</evidence>
<dbReference type="AlphaFoldDB" id="A0A068SXJ4"/>
<sequence>MSRYFFHVKDGRIAVDHVGLVFDNDDEARSEAMRGASETLLDNDMNLWLGNDWVMTVANEEGYVLFNLHFSIEQPKRNTPVILQ</sequence>
<keyword evidence="2" id="KW-0614">Plasmid</keyword>
<dbReference type="InterPro" id="IPR054189">
    <property type="entry name" value="DUF6894"/>
</dbReference>
<accession>A0A068SXJ4</accession>
<dbReference type="Proteomes" id="UP000028181">
    <property type="component" value="Plasmid pHAMBI540a"/>
</dbReference>
<dbReference type="OrthoDB" id="7575967at2"/>
<organism evidence="2 3">
    <name type="scientific">Neorhizobium galegae bv. orientalis str. HAMBI 540</name>
    <dbReference type="NCBI Taxonomy" id="1028800"/>
    <lineage>
        <taxon>Bacteria</taxon>
        <taxon>Pseudomonadati</taxon>
        <taxon>Pseudomonadota</taxon>
        <taxon>Alphaproteobacteria</taxon>
        <taxon>Hyphomicrobiales</taxon>
        <taxon>Rhizobiaceae</taxon>
        <taxon>Rhizobium/Agrobacterium group</taxon>
        <taxon>Neorhizobium</taxon>
    </lineage>
</organism>
<geneLocation type="plasmid" evidence="3">
    <name>II</name>
</geneLocation>
<protein>
    <recommendedName>
        <fullName evidence="1">DUF6894 domain-containing protein</fullName>
    </recommendedName>
</protein>
<name>A0A068SXJ4_NEOGA</name>
<proteinExistence type="predicted"/>
<reference evidence="3" key="1">
    <citation type="journal article" date="2014" name="BMC Genomics">
        <title>Genome sequencing of two Neorhizobium galegae strains reveals a noeT gene responsible for the unusual acetylation of the nodulation factors.</title>
        <authorList>
            <person name="Osterman J."/>
            <person name="Marsh J."/>
            <person name="Laine P.K."/>
            <person name="Zeng Z."/>
            <person name="Alatalo E."/>
            <person name="Sullivan J.T."/>
            <person name="Young J.P."/>
            <person name="Thomas-Oates J."/>
            <person name="Paulin L."/>
            <person name="Lindstrom K."/>
        </authorList>
    </citation>
    <scope>NUCLEOTIDE SEQUENCE [LARGE SCALE GENOMIC DNA]</scope>
    <source>
        <strain evidence="3">HAMBI 540</strain>
    </source>
</reference>
<dbReference type="GeneID" id="24260929"/>
<evidence type="ECO:0000313" key="3">
    <source>
        <dbReference type="Proteomes" id="UP000028181"/>
    </source>
</evidence>
<gene>
    <name evidence="2" type="ORF">RG540_PA02300</name>
</gene>
<dbReference type="eggNOG" id="ENOG5033BMB">
    <property type="taxonomic scope" value="Bacteria"/>
</dbReference>